<dbReference type="AlphaFoldDB" id="A0A7X0RPM1"/>
<reference evidence="2 3" key="1">
    <citation type="submission" date="2020-08" db="EMBL/GenBank/DDBJ databases">
        <title>Cohnella phylogeny.</title>
        <authorList>
            <person name="Dunlap C."/>
        </authorList>
    </citation>
    <scope>NUCLEOTIDE SEQUENCE [LARGE SCALE GENOMIC DNA]</scope>
    <source>
        <strain evidence="2 3">DSM 28246</strain>
    </source>
</reference>
<feature type="domain" description="Carbohydrate-binding" evidence="1">
    <location>
        <begin position="15"/>
        <end position="207"/>
    </location>
</feature>
<dbReference type="GO" id="GO:0016052">
    <property type="term" value="P:carbohydrate catabolic process"/>
    <property type="evidence" value="ECO:0007669"/>
    <property type="project" value="InterPro"/>
</dbReference>
<comment type="caution">
    <text evidence="2">The sequence shown here is derived from an EMBL/GenBank/DDBJ whole genome shotgun (WGS) entry which is preliminary data.</text>
</comment>
<name>A0A7X0RPM1_9BACL</name>
<dbReference type="Proteomes" id="UP000547209">
    <property type="component" value="Unassembled WGS sequence"/>
</dbReference>
<dbReference type="Gene3D" id="2.60.40.1190">
    <property type="match status" value="1"/>
</dbReference>
<dbReference type="GO" id="GO:0004553">
    <property type="term" value="F:hydrolase activity, hydrolyzing O-glycosyl compounds"/>
    <property type="evidence" value="ECO:0007669"/>
    <property type="project" value="InterPro"/>
</dbReference>
<dbReference type="PANTHER" id="PTHR35532">
    <property type="entry name" value="SIMILAR TO POLYHYDROXYALKANOATE DEPOLYMERASE"/>
    <property type="match status" value="1"/>
</dbReference>
<dbReference type="PANTHER" id="PTHR35532:SF5">
    <property type="entry name" value="CARBOHYDRATE-BINDING DOMAIN-CONTAINING PROTEIN"/>
    <property type="match status" value="1"/>
</dbReference>
<sequence>MQAYTALKTTAPIRIDGDLNKPAWAEAEEAVLLDSASGSAPEQGTRAKLRWDDLYLYASFRCEDREVHATYTAFNEPLYEEDVVELFVSHDGDLKRYLEFELNPLNAVLQYAIFNDLNGSIFPYARLDNRVISAVRRDDDRRITDYELAIPLTEFASAAHIPPRPGDEWRLNLYRIDRSPGRPSELTAWSPTGKPNFHLPAAFGRLIFAE</sequence>
<dbReference type="SUPFAM" id="SSF49344">
    <property type="entry name" value="CBD9-like"/>
    <property type="match status" value="1"/>
</dbReference>
<accession>A0A7X0RPM1</accession>
<dbReference type="CDD" id="cd09620">
    <property type="entry name" value="CBM9_like_3"/>
    <property type="match status" value="1"/>
</dbReference>
<keyword evidence="3" id="KW-1185">Reference proteome</keyword>
<proteinExistence type="predicted"/>
<dbReference type="RefSeq" id="WP_185142857.1">
    <property type="nucleotide sequence ID" value="NZ_JACJVP010000020.1"/>
</dbReference>
<gene>
    <name evidence="2" type="ORF">H7C19_11895</name>
</gene>
<dbReference type="EMBL" id="JACJVP010000020">
    <property type="protein sequence ID" value="MBB6671382.1"/>
    <property type="molecule type" value="Genomic_DNA"/>
</dbReference>
<organism evidence="2 3">
    <name type="scientific">Cohnella nanjingensis</name>
    <dbReference type="NCBI Taxonomy" id="1387779"/>
    <lineage>
        <taxon>Bacteria</taxon>
        <taxon>Bacillati</taxon>
        <taxon>Bacillota</taxon>
        <taxon>Bacilli</taxon>
        <taxon>Bacillales</taxon>
        <taxon>Paenibacillaceae</taxon>
        <taxon>Cohnella</taxon>
    </lineage>
</organism>
<protein>
    <submittedName>
        <fullName evidence="2">Carbohydrate-binding family 9-like protein</fullName>
    </submittedName>
</protein>
<evidence type="ECO:0000313" key="3">
    <source>
        <dbReference type="Proteomes" id="UP000547209"/>
    </source>
</evidence>
<dbReference type="Pfam" id="PF06452">
    <property type="entry name" value="CBM9_1"/>
    <property type="match status" value="1"/>
</dbReference>
<dbReference type="GO" id="GO:0030246">
    <property type="term" value="F:carbohydrate binding"/>
    <property type="evidence" value="ECO:0007669"/>
    <property type="project" value="InterPro"/>
</dbReference>
<evidence type="ECO:0000259" key="1">
    <source>
        <dbReference type="Pfam" id="PF06452"/>
    </source>
</evidence>
<dbReference type="InterPro" id="IPR010502">
    <property type="entry name" value="Carb-bd_dom_fam9"/>
</dbReference>
<evidence type="ECO:0000313" key="2">
    <source>
        <dbReference type="EMBL" id="MBB6671382.1"/>
    </source>
</evidence>